<name>A0ABQ0MAZ2_MYCCL</name>
<protein>
    <submittedName>
        <fullName evidence="1">Uncharacterized protein</fullName>
    </submittedName>
</protein>
<organism evidence="1 2">
    <name type="scientific">Mycena chlorophos</name>
    <name type="common">Agaric fungus</name>
    <name type="synonym">Agaricus chlorophos</name>
    <dbReference type="NCBI Taxonomy" id="658473"/>
    <lineage>
        <taxon>Eukaryota</taxon>
        <taxon>Fungi</taxon>
        <taxon>Dikarya</taxon>
        <taxon>Basidiomycota</taxon>
        <taxon>Agaricomycotina</taxon>
        <taxon>Agaricomycetes</taxon>
        <taxon>Agaricomycetidae</taxon>
        <taxon>Agaricales</taxon>
        <taxon>Marasmiineae</taxon>
        <taxon>Mycenaceae</taxon>
        <taxon>Mycena</taxon>
    </lineage>
</organism>
<accession>A0ABQ0MAZ2</accession>
<evidence type="ECO:0000313" key="2">
    <source>
        <dbReference type="Proteomes" id="UP000815677"/>
    </source>
</evidence>
<reference evidence="1" key="1">
    <citation type="submission" date="2014-09" db="EMBL/GenBank/DDBJ databases">
        <title>Genome sequence of the luminous mushroom Mycena chlorophos for searching fungal bioluminescence genes.</title>
        <authorList>
            <person name="Tanaka Y."/>
            <person name="Kasuga D."/>
            <person name="Oba Y."/>
            <person name="Hase S."/>
            <person name="Sato K."/>
            <person name="Oba Y."/>
            <person name="Sakakibara Y."/>
        </authorList>
    </citation>
    <scope>NUCLEOTIDE SEQUENCE</scope>
</reference>
<keyword evidence="2" id="KW-1185">Reference proteome</keyword>
<evidence type="ECO:0000313" key="1">
    <source>
        <dbReference type="EMBL" id="GAT60540.1"/>
    </source>
</evidence>
<dbReference type="Proteomes" id="UP000815677">
    <property type="component" value="Unassembled WGS sequence"/>
</dbReference>
<proteinExistence type="predicted"/>
<gene>
    <name evidence="1" type="ORF">MCHLO_16668</name>
</gene>
<dbReference type="EMBL" id="DF849957">
    <property type="protein sequence ID" value="GAT60540.1"/>
    <property type="molecule type" value="Genomic_DNA"/>
</dbReference>
<sequence>MALRWWLTSVGGRRPSRYSGTWFVGSLLYASPSRPVGRIRRRVLKRPCSRHRNTVYCHVFAIGQRNVTNFLRNSPEDIAALRTSEYRTLCLKNALDGYAFFGEERMASPEEQMIETFARVYAEHARVGPEAWFVKGFTDTRIE</sequence>